<dbReference type="Gene3D" id="3.40.50.720">
    <property type="entry name" value="NAD(P)-binding Rossmann-like Domain"/>
    <property type="match status" value="1"/>
</dbReference>
<evidence type="ECO:0000256" key="3">
    <source>
        <dbReference type="ARBA" id="ARBA00051383"/>
    </source>
</evidence>
<keyword evidence="2" id="KW-0560">Oxidoreductase</keyword>
<sequence>MGRFKDKVVAITGAASGIGAAATNLFASEGARVVAFDTSPALADSFAGNDAIATMQGDAGREEDVLAMLALATSRFGGVDVVCANAGVTGGEAGLFDQSVESWEQVLRINLIGPFLAVRHGAKAMLDSGRTGAIVCTASVAALRAGAGGPAYSASKAGVVNLVQIAAQQLSGSGIRVNAVCPGLIESGMTRDLYDKARAKGREGSIGKLNPLRRGGRPAEIARAIAFLASDEASYVNGHALVVDAGLSTSHPFARPSALGETIF</sequence>
<dbReference type="FunFam" id="3.40.50.720:FF:000084">
    <property type="entry name" value="Short-chain dehydrogenase reductase"/>
    <property type="match status" value="1"/>
</dbReference>
<organism evidence="4 5">
    <name type="scientific">Sphingobium amiense</name>
    <dbReference type="NCBI Taxonomy" id="135719"/>
    <lineage>
        <taxon>Bacteria</taxon>
        <taxon>Pseudomonadati</taxon>
        <taxon>Pseudomonadota</taxon>
        <taxon>Alphaproteobacteria</taxon>
        <taxon>Sphingomonadales</taxon>
        <taxon>Sphingomonadaceae</taxon>
        <taxon>Sphingobium</taxon>
    </lineage>
</organism>
<dbReference type="AlphaFoldDB" id="A0A494WC08"/>
<reference evidence="4 5" key="1">
    <citation type="submission" date="2018-05" db="EMBL/GenBank/DDBJ databases">
        <title>Complete Genome Sequence of the Nonylphenol-Degrading Bacterium Sphingobium amiense DSM 16289T.</title>
        <authorList>
            <person name="Ootsuka M."/>
            <person name="Nishizawa T."/>
            <person name="Ohta H."/>
        </authorList>
    </citation>
    <scope>NUCLEOTIDE SEQUENCE [LARGE SCALE GENOMIC DNA]</scope>
    <source>
        <strain evidence="4 5">DSM 16289</strain>
    </source>
</reference>
<keyword evidence="5" id="KW-1185">Reference proteome</keyword>
<evidence type="ECO:0000256" key="1">
    <source>
        <dbReference type="ARBA" id="ARBA00006484"/>
    </source>
</evidence>
<dbReference type="PRINTS" id="PR00080">
    <property type="entry name" value="SDRFAMILY"/>
</dbReference>
<dbReference type="GO" id="GO:0016491">
    <property type="term" value="F:oxidoreductase activity"/>
    <property type="evidence" value="ECO:0007669"/>
    <property type="project" value="UniProtKB-KW"/>
</dbReference>
<dbReference type="PANTHER" id="PTHR24321">
    <property type="entry name" value="DEHYDROGENASES, SHORT CHAIN"/>
    <property type="match status" value="1"/>
</dbReference>
<accession>A0A494WC08</accession>
<dbReference type="SUPFAM" id="SSF51735">
    <property type="entry name" value="NAD(P)-binding Rossmann-fold domains"/>
    <property type="match status" value="1"/>
</dbReference>
<comment type="similarity">
    <text evidence="1">Belongs to the short-chain dehydrogenases/reductases (SDR) family.</text>
</comment>
<comment type="catalytic activity">
    <reaction evidence="3">
        <text>2,5-dichlorocyclohexa-2,5-dien-1,4-diol + NAD(+) = 2,5-dichlorohydroquinone + NADH + H(+)</text>
        <dbReference type="Rhea" id="RHEA:15741"/>
        <dbReference type="ChEBI" id="CHEBI:15378"/>
        <dbReference type="ChEBI" id="CHEBI:27545"/>
        <dbReference type="ChEBI" id="CHEBI:28975"/>
        <dbReference type="ChEBI" id="CHEBI:57540"/>
        <dbReference type="ChEBI" id="CHEBI:57945"/>
    </reaction>
</comment>
<dbReference type="PROSITE" id="PS00061">
    <property type="entry name" value="ADH_SHORT"/>
    <property type="match status" value="1"/>
</dbReference>
<name>A0A494WC08_9SPHN</name>
<protein>
    <submittedName>
        <fullName evidence="4">NAD(P)-dependent oxidoreductase</fullName>
    </submittedName>
</protein>
<dbReference type="Proteomes" id="UP000279959">
    <property type="component" value="Chromosome"/>
</dbReference>
<dbReference type="KEGG" id="sami:SAMIE_1015930"/>
<evidence type="ECO:0000313" key="4">
    <source>
        <dbReference type="EMBL" id="BBD98092.1"/>
    </source>
</evidence>
<evidence type="ECO:0000313" key="5">
    <source>
        <dbReference type="Proteomes" id="UP000279959"/>
    </source>
</evidence>
<evidence type="ECO:0000256" key="2">
    <source>
        <dbReference type="ARBA" id="ARBA00023002"/>
    </source>
</evidence>
<dbReference type="PRINTS" id="PR00081">
    <property type="entry name" value="GDHRDH"/>
</dbReference>
<dbReference type="CDD" id="cd05233">
    <property type="entry name" value="SDR_c"/>
    <property type="match status" value="1"/>
</dbReference>
<gene>
    <name evidence="4" type="ORF">SAMIE_1015930</name>
</gene>
<dbReference type="RefSeq" id="WP_066700181.1">
    <property type="nucleotide sequence ID" value="NZ_AP018664.1"/>
</dbReference>
<dbReference type="InterPro" id="IPR036291">
    <property type="entry name" value="NAD(P)-bd_dom_sf"/>
</dbReference>
<dbReference type="InterPro" id="IPR020904">
    <property type="entry name" value="Sc_DH/Rdtase_CS"/>
</dbReference>
<dbReference type="PANTHER" id="PTHR24321:SF8">
    <property type="entry name" value="ESTRADIOL 17-BETA-DEHYDROGENASE 8-RELATED"/>
    <property type="match status" value="1"/>
</dbReference>
<dbReference type="Pfam" id="PF13561">
    <property type="entry name" value="adh_short_C2"/>
    <property type="match status" value="1"/>
</dbReference>
<dbReference type="InterPro" id="IPR002347">
    <property type="entry name" value="SDR_fam"/>
</dbReference>
<proteinExistence type="inferred from homology"/>
<dbReference type="EMBL" id="AP018664">
    <property type="protein sequence ID" value="BBD98092.1"/>
    <property type="molecule type" value="Genomic_DNA"/>
</dbReference>